<organism evidence="1 2">
    <name type="scientific">Racocetra persica</name>
    <dbReference type="NCBI Taxonomy" id="160502"/>
    <lineage>
        <taxon>Eukaryota</taxon>
        <taxon>Fungi</taxon>
        <taxon>Fungi incertae sedis</taxon>
        <taxon>Mucoromycota</taxon>
        <taxon>Glomeromycotina</taxon>
        <taxon>Glomeromycetes</taxon>
        <taxon>Diversisporales</taxon>
        <taxon>Gigasporaceae</taxon>
        <taxon>Racocetra</taxon>
    </lineage>
</organism>
<evidence type="ECO:0000313" key="1">
    <source>
        <dbReference type="EMBL" id="CAG8472966.1"/>
    </source>
</evidence>
<name>A0ACA9KHF8_9GLOM</name>
<protein>
    <submittedName>
        <fullName evidence="1">35697_t:CDS:1</fullName>
    </submittedName>
</protein>
<sequence>FLDSGQYLVLCTQKKQTELLSQLLYVEIDMAFKRIYGAANE</sequence>
<evidence type="ECO:0000313" key="2">
    <source>
        <dbReference type="Proteomes" id="UP000789920"/>
    </source>
</evidence>
<feature type="non-terminal residue" evidence="1">
    <location>
        <position position="1"/>
    </location>
</feature>
<reference evidence="1" key="1">
    <citation type="submission" date="2021-06" db="EMBL/GenBank/DDBJ databases">
        <authorList>
            <person name="Kallberg Y."/>
            <person name="Tangrot J."/>
            <person name="Rosling A."/>
        </authorList>
    </citation>
    <scope>NUCLEOTIDE SEQUENCE</scope>
    <source>
        <strain evidence="1">MA461A</strain>
    </source>
</reference>
<accession>A0ACA9KHF8</accession>
<gene>
    <name evidence="1" type="ORF">RPERSI_LOCUS665</name>
</gene>
<dbReference type="EMBL" id="CAJVQC010000513">
    <property type="protein sequence ID" value="CAG8472966.1"/>
    <property type="molecule type" value="Genomic_DNA"/>
</dbReference>
<keyword evidence="2" id="KW-1185">Reference proteome</keyword>
<proteinExistence type="predicted"/>
<dbReference type="Proteomes" id="UP000789920">
    <property type="component" value="Unassembled WGS sequence"/>
</dbReference>
<comment type="caution">
    <text evidence="1">The sequence shown here is derived from an EMBL/GenBank/DDBJ whole genome shotgun (WGS) entry which is preliminary data.</text>
</comment>